<sequence length="341" mass="37595">MERIYRSIHARCRPADVVAAIENAARENAEFKTQEFVENIQLASARNAYYAKALAKACIDHAGLFESSSSLRIEPLKTDGLETWPDEWLYEKYIELLPVTAPAPTEPDLIRYTFGQVHVDIQETPNLISAAGSTGFRTWAAAPYLCAFIAGALGGSRQAFEQRVLAPLGHVISVLELGCGTGLVGLTWTLTQADRTRELCVTDGDPDVVTTHARANYVRNGVSTENVRFQQLRWNLDPVPASDLIIAADVSYDATVVPDLVRCLSAALRWTTRAALVAAAVRNYDTISVFEAHCRDQKLHCEIIETTETSGAAEFEDNILFKKLIAPIRIYLLTALERASP</sequence>
<dbReference type="InterPro" id="IPR029063">
    <property type="entry name" value="SAM-dependent_MTases_sf"/>
</dbReference>
<accession>A0A1G4KAD4</accession>
<evidence type="ECO:0000313" key="2">
    <source>
        <dbReference type="EMBL" id="SCV01070.1"/>
    </source>
</evidence>
<dbReference type="PANTHER" id="PTHR14614:SF130">
    <property type="entry name" value="PROTEIN-LYSINE N-METHYLTRANSFERASE EEF2KMT"/>
    <property type="match status" value="1"/>
</dbReference>
<gene>
    <name evidence="2" type="ORF">LAMI_0G09164G</name>
</gene>
<keyword evidence="3" id="KW-1185">Reference proteome</keyword>
<dbReference type="EMBL" id="LT598469">
    <property type="protein sequence ID" value="SCV01070.1"/>
    <property type="molecule type" value="Genomic_DNA"/>
</dbReference>
<dbReference type="SUPFAM" id="SSF53335">
    <property type="entry name" value="S-adenosyl-L-methionine-dependent methyltransferases"/>
    <property type="match status" value="1"/>
</dbReference>
<dbReference type="OrthoDB" id="194386at2759"/>
<keyword evidence="1" id="KW-0808">Transferase</keyword>
<dbReference type="GO" id="GO:0005737">
    <property type="term" value="C:cytoplasm"/>
    <property type="evidence" value="ECO:0007669"/>
    <property type="project" value="TreeGrafter"/>
</dbReference>
<organism evidence="2 3">
    <name type="scientific">Lachancea mirantina</name>
    <dbReference type="NCBI Taxonomy" id="1230905"/>
    <lineage>
        <taxon>Eukaryota</taxon>
        <taxon>Fungi</taxon>
        <taxon>Dikarya</taxon>
        <taxon>Ascomycota</taxon>
        <taxon>Saccharomycotina</taxon>
        <taxon>Saccharomycetes</taxon>
        <taxon>Saccharomycetales</taxon>
        <taxon>Saccharomycetaceae</taxon>
        <taxon>Lachancea</taxon>
    </lineage>
</organism>
<dbReference type="PANTHER" id="PTHR14614">
    <property type="entry name" value="HEPATOCELLULAR CARCINOMA-ASSOCIATED ANTIGEN"/>
    <property type="match status" value="1"/>
</dbReference>
<dbReference type="Gene3D" id="3.40.50.150">
    <property type="entry name" value="Vaccinia Virus protein VP39"/>
    <property type="match status" value="1"/>
</dbReference>
<dbReference type="GO" id="GO:0008757">
    <property type="term" value="F:S-adenosylmethionine-dependent methyltransferase activity"/>
    <property type="evidence" value="ECO:0007669"/>
    <property type="project" value="UniProtKB-ARBA"/>
</dbReference>
<dbReference type="Proteomes" id="UP000191024">
    <property type="component" value="Chromosome G"/>
</dbReference>
<protein>
    <submittedName>
        <fullName evidence="2">LAMI_0G09164g1_1</fullName>
    </submittedName>
</protein>
<dbReference type="Pfam" id="PF10294">
    <property type="entry name" value="Methyltransf_16"/>
    <property type="match status" value="1"/>
</dbReference>
<proteinExistence type="predicted"/>
<dbReference type="InterPro" id="IPR019410">
    <property type="entry name" value="Methyltransf_16"/>
</dbReference>
<reference evidence="2 3" key="1">
    <citation type="submission" date="2016-03" db="EMBL/GenBank/DDBJ databases">
        <authorList>
            <person name="Devillers H."/>
        </authorList>
    </citation>
    <scope>NUCLEOTIDE SEQUENCE [LARGE SCALE GENOMIC DNA]</scope>
    <source>
        <strain evidence="2">CBS 11717</strain>
    </source>
</reference>
<evidence type="ECO:0000313" key="3">
    <source>
        <dbReference type="Proteomes" id="UP000191024"/>
    </source>
</evidence>
<dbReference type="STRING" id="1230905.A0A1G4KAD4"/>
<name>A0A1G4KAD4_9SACH</name>
<dbReference type="AlphaFoldDB" id="A0A1G4KAD4"/>
<evidence type="ECO:0000256" key="1">
    <source>
        <dbReference type="ARBA" id="ARBA00022679"/>
    </source>
</evidence>